<dbReference type="STRING" id="700015.Corgl_1225"/>
<dbReference type="SFLD" id="SFLDS00113">
    <property type="entry name" value="Radical_SAM_Phosphomethylpyrim"/>
    <property type="match status" value="1"/>
</dbReference>
<evidence type="ECO:0000256" key="6">
    <source>
        <dbReference type="ARBA" id="ARBA00023004"/>
    </source>
</evidence>
<organism evidence="11 12">
    <name type="scientific">Coriobacterium glomerans (strain ATCC 49209 / DSM 20642 / JCM 10262 / PW2)</name>
    <dbReference type="NCBI Taxonomy" id="700015"/>
    <lineage>
        <taxon>Bacteria</taxon>
        <taxon>Bacillati</taxon>
        <taxon>Actinomycetota</taxon>
        <taxon>Coriobacteriia</taxon>
        <taxon>Coriobacteriales</taxon>
        <taxon>Coriobacteriaceae</taxon>
        <taxon>Coriobacterium</taxon>
    </lineage>
</organism>
<dbReference type="OrthoDB" id="9805897at2"/>
<gene>
    <name evidence="11" type="ordered locus">Corgl_1225</name>
</gene>
<dbReference type="PANTHER" id="PTHR30557">
    <property type="entry name" value="THIAMINE BIOSYNTHESIS PROTEIN THIC"/>
    <property type="match status" value="1"/>
</dbReference>
<keyword evidence="12" id="KW-1185">Reference proteome</keyword>
<proteinExistence type="predicted"/>
<keyword evidence="6" id="KW-0408">Iron</keyword>
<dbReference type="KEGG" id="cgo:Corgl_1225"/>
<evidence type="ECO:0000256" key="10">
    <source>
        <dbReference type="SAM" id="MobiDB-lite"/>
    </source>
</evidence>
<keyword evidence="7" id="KW-0411">Iron-sulfur</keyword>
<evidence type="ECO:0000256" key="1">
    <source>
        <dbReference type="ARBA" id="ARBA00001966"/>
    </source>
</evidence>
<dbReference type="Pfam" id="PF01964">
    <property type="entry name" value="ThiC_Rad_SAM"/>
    <property type="match status" value="1"/>
</dbReference>
<dbReference type="NCBIfam" id="TIGR00190">
    <property type="entry name" value="thiC"/>
    <property type="match status" value="1"/>
</dbReference>
<dbReference type="EMBL" id="CP002628">
    <property type="protein sequence ID" value="AEB07327.1"/>
    <property type="molecule type" value="Genomic_DNA"/>
</dbReference>
<dbReference type="InterPro" id="IPR002817">
    <property type="entry name" value="ThiC/BzaA/B"/>
</dbReference>
<dbReference type="GO" id="GO:0046872">
    <property type="term" value="F:metal ion binding"/>
    <property type="evidence" value="ECO:0007669"/>
    <property type="project" value="UniProtKB-KW"/>
</dbReference>
<dbReference type="Proteomes" id="UP000006851">
    <property type="component" value="Chromosome"/>
</dbReference>
<sequence>MNISDSEHGRRTPRGCEPKSKSEPQSPSAPVTQMEFARAGRITAAMRAVAEREQRDVEFIRERVADGRIAIPANVVHLAKGLAPVGVGEGLSTKVNVNLGISGDRADAAEEWRKVGIAQDNGADAIMDLSNAGKTQAFRRDLIAKTPLMVGTVPMYDAIGYLEKPLVELTGDDLLRVVRTHAEDGVDFLTIHAGINRRVVETFKQTGRLMNIVSRGGSLLFGWMEVTGAENPFYERFDEVLEICHEFDVTISLGDSCRPGCLYDANDATETAEMIELGKLTRRAWDAGVQVMVEGPGHMAIDEIAATVKMQKRLCHNAPFYVLGPLVCDVGVGYDHITAAIGGAISASAGADFLCYVTPAEHLCLPDADDVLDGLIATRIAAHAADIAKGVPGARDADARMAQARRKLDWEAMWPAALDPATARARFEASPAATEGTCTMCGKMCAVRTVNKVLEGTTIDLDAS</sequence>
<reference evidence="12" key="1">
    <citation type="journal article" date="2013" name="Stand. Genomic Sci.">
        <title>Complete genome sequence of Coriobacterium glomerans type strain (PW2(T)) from the midgut of Pyrrhocoris apterus L. (red soldier bug).</title>
        <authorList>
            <person name="Stackebrandt E."/>
            <person name="Zeytun A."/>
            <person name="Lapidus A."/>
            <person name="Nolan M."/>
            <person name="Lucas S."/>
            <person name="Hammon N."/>
            <person name="Deshpande S."/>
            <person name="Cheng J.F."/>
            <person name="Tapia R."/>
            <person name="Goodwin L.A."/>
            <person name="Pitluck S."/>
            <person name="Liolios K."/>
            <person name="Pagani I."/>
            <person name="Ivanova N."/>
            <person name="Mavromatis K."/>
            <person name="Mikhailova N."/>
            <person name="Huntemann M."/>
            <person name="Pati A."/>
            <person name="Chen A."/>
            <person name="Palaniappan K."/>
            <person name="Chang Y.J."/>
            <person name="Land M."/>
            <person name="Hauser L."/>
            <person name="Rohde M."/>
            <person name="Pukall R."/>
            <person name="Goker M."/>
            <person name="Detter J.C."/>
            <person name="Woyke T."/>
            <person name="Bristow J."/>
            <person name="Eisen J.A."/>
            <person name="Markowitz V."/>
            <person name="Hugenholtz P."/>
            <person name="Kyrpides N.C."/>
            <person name="Klenk H.P."/>
        </authorList>
    </citation>
    <scope>NUCLEOTIDE SEQUENCE</scope>
    <source>
        <strain evidence="12">ATCC 49209 / DSM 20642 / JCM 10262 / PW2</strain>
    </source>
</reference>
<keyword evidence="2" id="KW-0004">4Fe-4S</keyword>
<dbReference type="GO" id="GO:0005829">
    <property type="term" value="C:cytosol"/>
    <property type="evidence" value="ECO:0007669"/>
    <property type="project" value="TreeGrafter"/>
</dbReference>
<keyword evidence="8" id="KW-0456">Lyase</keyword>
<keyword evidence="3" id="KW-0949">S-adenosyl-L-methionine</keyword>
<keyword evidence="4" id="KW-0479">Metal-binding</keyword>
<comment type="cofactor">
    <cofactor evidence="1">
        <name>[4Fe-4S] cluster</name>
        <dbReference type="ChEBI" id="CHEBI:49883"/>
    </cofactor>
</comment>
<dbReference type="GO" id="GO:0009228">
    <property type="term" value="P:thiamine biosynthetic process"/>
    <property type="evidence" value="ECO:0007669"/>
    <property type="project" value="UniProtKB-UniRule"/>
</dbReference>
<keyword evidence="5" id="KW-0862">Zinc</keyword>
<dbReference type="eggNOG" id="COG0422">
    <property type="taxonomic scope" value="Bacteria"/>
</dbReference>
<dbReference type="Gene3D" id="3.20.20.540">
    <property type="entry name" value="Radical SAM ThiC family, central domain"/>
    <property type="match status" value="1"/>
</dbReference>
<dbReference type="SFLD" id="SFLDG01114">
    <property type="entry name" value="phosphomethylpyrimidine_syntha"/>
    <property type="match status" value="1"/>
</dbReference>
<dbReference type="GO" id="GO:0070284">
    <property type="term" value="F:phosphomethylpyrimidine synthase activity"/>
    <property type="evidence" value="ECO:0007669"/>
    <property type="project" value="UniProtKB-EC"/>
</dbReference>
<dbReference type="RefSeq" id="WP_013709070.1">
    <property type="nucleotide sequence ID" value="NC_015389.1"/>
</dbReference>
<accession>F2N8E4</accession>
<evidence type="ECO:0000256" key="9">
    <source>
        <dbReference type="NCBIfam" id="TIGR00190"/>
    </source>
</evidence>
<dbReference type="NCBIfam" id="NF009895">
    <property type="entry name" value="PRK13352.1"/>
    <property type="match status" value="1"/>
</dbReference>
<evidence type="ECO:0000256" key="5">
    <source>
        <dbReference type="ARBA" id="ARBA00022833"/>
    </source>
</evidence>
<feature type="compositionally biased region" description="Basic and acidic residues" evidence="10">
    <location>
        <begin position="1"/>
        <end position="22"/>
    </location>
</feature>
<dbReference type="PANTHER" id="PTHR30557:SF1">
    <property type="entry name" value="PHOSPHOMETHYLPYRIMIDINE SYNTHASE, CHLOROPLASTIC"/>
    <property type="match status" value="1"/>
</dbReference>
<evidence type="ECO:0000256" key="2">
    <source>
        <dbReference type="ARBA" id="ARBA00022485"/>
    </source>
</evidence>
<name>F2N8E4_CORGP</name>
<dbReference type="EC" id="4.1.99.17" evidence="9"/>
<evidence type="ECO:0000313" key="11">
    <source>
        <dbReference type="EMBL" id="AEB07327.1"/>
    </source>
</evidence>
<feature type="region of interest" description="Disordered" evidence="10">
    <location>
        <begin position="1"/>
        <end position="31"/>
    </location>
</feature>
<dbReference type="AlphaFoldDB" id="F2N8E4"/>
<evidence type="ECO:0000256" key="7">
    <source>
        <dbReference type="ARBA" id="ARBA00023014"/>
    </source>
</evidence>
<dbReference type="SFLD" id="SFLDF00407">
    <property type="entry name" value="phosphomethylpyrimidine_syntha"/>
    <property type="match status" value="1"/>
</dbReference>
<dbReference type="GO" id="GO:0051539">
    <property type="term" value="F:4 iron, 4 sulfur cluster binding"/>
    <property type="evidence" value="ECO:0007669"/>
    <property type="project" value="UniProtKB-KW"/>
</dbReference>
<evidence type="ECO:0000256" key="8">
    <source>
        <dbReference type="ARBA" id="ARBA00023239"/>
    </source>
</evidence>
<evidence type="ECO:0000313" key="12">
    <source>
        <dbReference type="Proteomes" id="UP000006851"/>
    </source>
</evidence>
<protein>
    <recommendedName>
        <fullName evidence="9">Phosphomethylpyrimidine synthase</fullName>
        <ecNumber evidence="9">4.1.99.17</ecNumber>
    </recommendedName>
</protein>
<dbReference type="HOGENOM" id="CLU_013181_2_2_11"/>
<evidence type="ECO:0000256" key="3">
    <source>
        <dbReference type="ARBA" id="ARBA00022691"/>
    </source>
</evidence>
<dbReference type="InterPro" id="IPR038521">
    <property type="entry name" value="ThiC/Bza_core_dom"/>
</dbReference>
<evidence type="ECO:0000256" key="4">
    <source>
        <dbReference type="ARBA" id="ARBA00022723"/>
    </source>
</evidence>